<evidence type="ECO:0000256" key="8">
    <source>
        <dbReference type="ARBA" id="ARBA00022840"/>
    </source>
</evidence>
<evidence type="ECO:0000256" key="9">
    <source>
        <dbReference type="ARBA" id="ARBA00047899"/>
    </source>
</evidence>
<dbReference type="EC" id="2.7.11.1" evidence="3"/>
<dbReference type="Gene3D" id="1.10.510.10">
    <property type="entry name" value="Transferase(Phosphotransferase) domain 1"/>
    <property type="match status" value="1"/>
</dbReference>
<name>A0AAV6KCN1_9ERIC</name>
<evidence type="ECO:0000256" key="1">
    <source>
        <dbReference type="ARBA" id="ARBA00008536"/>
    </source>
</evidence>
<comment type="similarity">
    <text evidence="2">In the C-terminal section; belongs to the protein kinase superfamily. Ser/Thr protein kinase family.</text>
</comment>
<dbReference type="EMBL" id="JACTNZ010000005">
    <property type="protein sequence ID" value="KAG5550276.1"/>
    <property type="molecule type" value="Genomic_DNA"/>
</dbReference>
<dbReference type="InterPro" id="IPR011009">
    <property type="entry name" value="Kinase-like_dom_sf"/>
</dbReference>
<evidence type="ECO:0000256" key="5">
    <source>
        <dbReference type="ARBA" id="ARBA00022679"/>
    </source>
</evidence>
<accession>A0AAV6KCN1</accession>
<keyword evidence="8" id="KW-0067">ATP-binding</keyword>
<dbReference type="FunFam" id="1.10.510.10:FF:000108">
    <property type="entry name" value="L-type lectin-domain containing receptor kinase S.4"/>
    <property type="match status" value="1"/>
</dbReference>
<keyword evidence="13" id="KW-1185">Reference proteome</keyword>
<dbReference type="AlphaFoldDB" id="A0AAV6KCN1"/>
<dbReference type="PROSITE" id="PS50011">
    <property type="entry name" value="PROTEIN_KINASE_DOM"/>
    <property type="match status" value="1"/>
</dbReference>
<evidence type="ECO:0000313" key="12">
    <source>
        <dbReference type="EMBL" id="KAG5550276.1"/>
    </source>
</evidence>
<dbReference type="Proteomes" id="UP000823749">
    <property type="component" value="Chromosome 5"/>
</dbReference>
<evidence type="ECO:0000256" key="6">
    <source>
        <dbReference type="ARBA" id="ARBA00022741"/>
    </source>
</evidence>
<dbReference type="GO" id="GO:0004674">
    <property type="term" value="F:protein serine/threonine kinase activity"/>
    <property type="evidence" value="ECO:0007669"/>
    <property type="project" value="UniProtKB-KW"/>
</dbReference>
<comment type="catalytic activity">
    <reaction evidence="9">
        <text>L-threonyl-[protein] + ATP = O-phospho-L-threonyl-[protein] + ADP + H(+)</text>
        <dbReference type="Rhea" id="RHEA:46608"/>
        <dbReference type="Rhea" id="RHEA-COMP:11060"/>
        <dbReference type="Rhea" id="RHEA-COMP:11605"/>
        <dbReference type="ChEBI" id="CHEBI:15378"/>
        <dbReference type="ChEBI" id="CHEBI:30013"/>
        <dbReference type="ChEBI" id="CHEBI:30616"/>
        <dbReference type="ChEBI" id="CHEBI:61977"/>
        <dbReference type="ChEBI" id="CHEBI:456216"/>
        <dbReference type="EC" id="2.7.11.1"/>
    </reaction>
</comment>
<evidence type="ECO:0000256" key="2">
    <source>
        <dbReference type="ARBA" id="ARBA00010217"/>
    </source>
</evidence>
<dbReference type="InterPro" id="IPR050528">
    <property type="entry name" value="L-type_Lectin-RKs"/>
</dbReference>
<dbReference type="GO" id="GO:0005524">
    <property type="term" value="F:ATP binding"/>
    <property type="evidence" value="ECO:0007669"/>
    <property type="project" value="UniProtKB-KW"/>
</dbReference>
<evidence type="ECO:0000313" key="13">
    <source>
        <dbReference type="Proteomes" id="UP000823749"/>
    </source>
</evidence>
<organism evidence="12 13">
    <name type="scientific">Rhododendron griersonianum</name>
    <dbReference type="NCBI Taxonomy" id="479676"/>
    <lineage>
        <taxon>Eukaryota</taxon>
        <taxon>Viridiplantae</taxon>
        <taxon>Streptophyta</taxon>
        <taxon>Embryophyta</taxon>
        <taxon>Tracheophyta</taxon>
        <taxon>Spermatophyta</taxon>
        <taxon>Magnoliopsida</taxon>
        <taxon>eudicotyledons</taxon>
        <taxon>Gunneridae</taxon>
        <taxon>Pentapetalae</taxon>
        <taxon>asterids</taxon>
        <taxon>Ericales</taxon>
        <taxon>Ericaceae</taxon>
        <taxon>Ericoideae</taxon>
        <taxon>Rhodoreae</taxon>
        <taxon>Rhododendron</taxon>
    </lineage>
</organism>
<dbReference type="PANTHER" id="PTHR27007">
    <property type="match status" value="1"/>
</dbReference>
<protein>
    <recommendedName>
        <fullName evidence="3">non-specific serine/threonine protein kinase</fullName>
        <ecNumber evidence="3">2.7.11.1</ecNumber>
    </recommendedName>
</protein>
<evidence type="ECO:0000259" key="11">
    <source>
        <dbReference type="PROSITE" id="PS50011"/>
    </source>
</evidence>
<sequence length="299" mass="33339">MPNGSIEKLLFNKPEKILNWQQRFHIIKGVASGLLYLHKGYEQVVINRDVKASNVLLDSELNGRLGDFGLARLYDHGANPGTTRLVGTFGYLAPELPKTGKASTKSDVFAFAALLLEVVCGRRPVEPKAVPEELVLVDWVRDMWKEGSVVGVVDPKLEGEFDDFEVVMVLKLGFMCSNDVPMVKPSMRQVVRYLEGEVPLPDDLRPLLEGNGGGGRGRGRGGEGFDSYENSFLFPLSFEKGSYSSFRRGDVDASFGSISTSPIYFYFTYFSSRYRRCQIVKIEAKVHVVQAFLLAGKFF</sequence>
<comment type="caution">
    <text evidence="12">The sequence shown here is derived from an EMBL/GenBank/DDBJ whole genome shotgun (WGS) entry which is preliminary data.</text>
</comment>
<gene>
    <name evidence="12" type="ORF">RHGRI_015288</name>
</gene>
<keyword evidence="6" id="KW-0547">Nucleotide-binding</keyword>
<evidence type="ECO:0000256" key="10">
    <source>
        <dbReference type="ARBA" id="ARBA00048679"/>
    </source>
</evidence>
<evidence type="ECO:0000256" key="4">
    <source>
        <dbReference type="ARBA" id="ARBA00022527"/>
    </source>
</evidence>
<evidence type="ECO:0000256" key="3">
    <source>
        <dbReference type="ARBA" id="ARBA00012513"/>
    </source>
</evidence>
<keyword evidence="5" id="KW-0808">Transferase</keyword>
<dbReference type="SMART" id="SM00220">
    <property type="entry name" value="S_TKc"/>
    <property type="match status" value="1"/>
</dbReference>
<keyword evidence="4" id="KW-0723">Serine/threonine-protein kinase</keyword>
<dbReference type="Pfam" id="PF00069">
    <property type="entry name" value="Pkinase"/>
    <property type="match status" value="1"/>
</dbReference>
<dbReference type="InterPro" id="IPR000719">
    <property type="entry name" value="Prot_kinase_dom"/>
</dbReference>
<dbReference type="SUPFAM" id="SSF56112">
    <property type="entry name" value="Protein kinase-like (PK-like)"/>
    <property type="match status" value="1"/>
</dbReference>
<evidence type="ECO:0000256" key="7">
    <source>
        <dbReference type="ARBA" id="ARBA00022777"/>
    </source>
</evidence>
<feature type="domain" description="Protein kinase" evidence="11">
    <location>
        <begin position="1"/>
        <end position="208"/>
    </location>
</feature>
<reference evidence="12" key="1">
    <citation type="submission" date="2020-08" db="EMBL/GenBank/DDBJ databases">
        <title>Plant Genome Project.</title>
        <authorList>
            <person name="Zhang R.-G."/>
        </authorList>
    </citation>
    <scope>NUCLEOTIDE SEQUENCE</scope>
    <source>
        <strain evidence="12">WSP0</strain>
        <tissue evidence="12">Leaf</tissue>
    </source>
</reference>
<comment type="catalytic activity">
    <reaction evidence="10">
        <text>L-seryl-[protein] + ATP = O-phospho-L-seryl-[protein] + ADP + H(+)</text>
        <dbReference type="Rhea" id="RHEA:17989"/>
        <dbReference type="Rhea" id="RHEA-COMP:9863"/>
        <dbReference type="Rhea" id="RHEA-COMP:11604"/>
        <dbReference type="ChEBI" id="CHEBI:15378"/>
        <dbReference type="ChEBI" id="CHEBI:29999"/>
        <dbReference type="ChEBI" id="CHEBI:30616"/>
        <dbReference type="ChEBI" id="CHEBI:83421"/>
        <dbReference type="ChEBI" id="CHEBI:456216"/>
        <dbReference type="EC" id="2.7.11.1"/>
    </reaction>
</comment>
<proteinExistence type="inferred from homology"/>
<keyword evidence="7" id="KW-0418">Kinase</keyword>
<comment type="similarity">
    <text evidence="1">In the N-terminal section; belongs to the leguminous lectin family.</text>
</comment>